<evidence type="ECO:0000313" key="2">
    <source>
        <dbReference type="Proteomes" id="UP000268093"/>
    </source>
</evidence>
<dbReference type="OrthoDB" id="2446996at2759"/>
<comment type="caution">
    <text evidence="1">The sequence shown here is derived from an EMBL/GenBank/DDBJ whole genome shotgun (WGS) entry which is preliminary data.</text>
</comment>
<keyword evidence="2" id="KW-1185">Reference proteome</keyword>
<reference evidence="1 2" key="1">
    <citation type="journal article" date="2018" name="New Phytol.">
        <title>Phylogenomics of Endogonaceae and evolution of mycorrhizas within Mucoromycota.</title>
        <authorList>
            <person name="Chang Y."/>
            <person name="Desiro A."/>
            <person name="Na H."/>
            <person name="Sandor L."/>
            <person name="Lipzen A."/>
            <person name="Clum A."/>
            <person name="Barry K."/>
            <person name="Grigoriev I.V."/>
            <person name="Martin F.M."/>
            <person name="Stajich J.E."/>
            <person name="Smith M.E."/>
            <person name="Bonito G."/>
            <person name="Spatafora J.W."/>
        </authorList>
    </citation>
    <scope>NUCLEOTIDE SEQUENCE [LARGE SCALE GENOMIC DNA]</scope>
    <source>
        <strain evidence="1 2">GMNB39</strain>
    </source>
</reference>
<sequence length="109" mass="12164">MHLLPKCLEALAFPGFWKDVPVPSLKKFLDFRFSEGDLKDEATEHYLYGGELKTLRNGDENSPMEKGSWQPEYTDYPAGYVLAVGTGTSLSVRTCSTDSMTQVLVRGLL</sequence>
<name>A0A433A2X4_9FUNG</name>
<dbReference type="AlphaFoldDB" id="A0A433A2X4"/>
<proteinExistence type="predicted"/>
<gene>
    <name evidence="1" type="ORF">BC936DRAFT_141123</name>
</gene>
<dbReference type="EMBL" id="RBNI01018837">
    <property type="protein sequence ID" value="RUO97010.1"/>
    <property type="molecule type" value="Genomic_DNA"/>
</dbReference>
<evidence type="ECO:0000313" key="1">
    <source>
        <dbReference type="EMBL" id="RUO97010.1"/>
    </source>
</evidence>
<accession>A0A433A2X4</accession>
<organism evidence="1 2">
    <name type="scientific">Jimgerdemannia flammicorona</name>
    <dbReference type="NCBI Taxonomy" id="994334"/>
    <lineage>
        <taxon>Eukaryota</taxon>
        <taxon>Fungi</taxon>
        <taxon>Fungi incertae sedis</taxon>
        <taxon>Mucoromycota</taxon>
        <taxon>Mucoromycotina</taxon>
        <taxon>Endogonomycetes</taxon>
        <taxon>Endogonales</taxon>
        <taxon>Endogonaceae</taxon>
        <taxon>Jimgerdemannia</taxon>
    </lineage>
</organism>
<dbReference type="Proteomes" id="UP000268093">
    <property type="component" value="Unassembled WGS sequence"/>
</dbReference>
<protein>
    <submittedName>
        <fullName evidence="1">Uncharacterized protein</fullName>
    </submittedName>
</protein>